<dbReference type="SUPFAM" id="SSF103473">
    <property type="entry name" value="MFS general substrate transporter"/>
    <property type="match status" value="2"/>
</dbReference>
<sequence length="597" mass="65242">MSLTAGGPQPTASIERTPPALDAEKSVGYNAGSISPDPSTNEVDIDGEKVQEFQRGVERIRIITTIWDKPTLISMFILLYLISFVDMLQNYIDSGLNPYVTSEFASHGLLTIGSVISTALGGCTPLTMAKVIDIWGRVEGFCFMLLVCVCGMIVKAVCTNVQSYIGGHVLYWVGHIGLLYVVDVMCADITSLKNRMIIYGINETPRIAATFAGPELVNKFLLGPGWRWAFGAFTIILVACSIPAMALMLFMYRKARKAGYVQKQRSGRSTMQSIAYYAIEFDIFGIILIMAAFCLFVLPFTLVAYAPQGWKTPYIIAMIVLGILLFPTFAAYEKYLAPVPFLPWKYLREPTILGSCILYGVMFLSVFCWNGMYNSYLQVVHRLSVQHAGYILNSFSLTSSVFAPLIGGLISYTGNFKWVAMTGVPILLLGTALLIPFRQPDSPVGVLALTQVLVGLGTGIFAQCGQLAIMAPVTHQQIASVSALWGLFGGFGASIGYSIAGAIWNNVTPGKLHELLPEESKNQSRLIFGDIVTQMSFLDGTPERAAVVGAYAHSQRLMVVAGACFVPLCIASIFIWKNINVKKLEEERGKQTKGLVF</sequence>
<name>A0A6A5RAF1_9PLEO</name>
<keyword evidence="2 6" id="KW-0812">Transmembrane</keyword>
<dbReference type="PANTHER" id="PTHR23501">
    <property type="entry name" value="MAJOR FACILITATOR SUPERFAMILY"/>
    <property type="match status" value="1"/>
</dbReference>
<dbReference type="AlphaFoldDB" id="A0A6A5RAF1"/>
<protein>
    <submittedName>
        <fullName evidence="7">MFS general substrate transporter</fullName>
    </submittedName>
</protein>
<evidence type="ECO:0000256" key="6">
    <source>
        <dbReference type="SAM" id="Phobius"/>
    </source>
</evidence>
<feature type="transmembrane region" description="Helical" evidence="6">
    <location>
        <begin position="418"/>
        <end position="437"/>
    </location>
</feature>
<dbReference type="GO" id="GO:0022857">
    <property type="term" value="F:transmembrane transporter activity"/>
    <property type="evidence" value="ECO:0007669"/>
    <property type="project" value="InterPro"/>
</dbReference>
<dbReference type="Gene3D" id="1.20.1250.20">
    <property type="entry name" value="MFS general substrate transporter like domains"/>
    <property type="match status" value="2"/>
</dbReference>
<proteinExistence type="predicted"/>
<organism evidence="7 8">
    <name type="scientific">Didymella exigua CBS 183.55</name>
    <dbReference type="NCBI Taxonomy" id="1150837"/>
    <lineage>
        <taxon>Eukaryota</taxon>
        <taxon>Fungi</taxon>
        <taxon>Dikarya</taxon>
        <taxon>Ascomycota</taxon>
        <taxon>Pezizomycotina</taxon>
        <taxon>Dothideomycetes</taxon>
        <taxon>Pleosporomycetidae</taxon>
        <taxon>Pleosporales</taxon>
        <taxon>Pleosporineae</taxon>
        <taxon>Didymellaceae</taxon>
        <taxon>Didymella</taxon>
    </lineage>
</organism>
<feature type="transmembrane region" description="Helical" evidence="6">
    <location>
        <begin position="274"/>
        <end position="302"/>
    </location>
</feature>
<evidence type="ECO:0000313" key="8">
    <source>
        <dbReference type="Proteomes" id="UP000800082"/>
    </source>
</evidence>
<feature type="transmembrane region" description="Helical" evidence="6">
    <location>
        <begin position="483"/>
        <end position="504"/>
    </location>
</feature>
<dbReference type="InterPro" id="IPR036259">
    <property type="entry name" value="MFS_trans_sf"/>
</dbReference>
<dbReference type="GeneID" id="54354727"/>
<keyword evidence="4 6" id="KW-0472">Membrane</keyword>
<keyword evidence="3 6" id="KW-1133">Transmembrane helix</keyword>
<evidence type="ECO:0000256" key="3">
    <source>
        <dbReference type="ARBA" id="ARBA00022989"/>
    </source>
</evidence>
<comment type="subcellular location">
    <subcellularLocation>
        <location evidence="1">Membrane</location>
        <topology evidence="1">Multi-pass membrane protein</topology>
    </subcellularLocation>
</comment>
<keyword evidence="8" id="KW-1185">Reference proteome</keyword>
<dbReference type="Proteomes" id="UP000800082">
    <property type="component" value="Unassembled WGS sequence"/>
</dbReference>
<feature type="region of interest" description="Disordered" evidence="5">
    <location>
        <begin position="1"/>
        <end position="43"/>
    </location>
</feature>
<dbReference type="Pfam" id="PF07690">
    <property type="entry name" value="MFS_1"/>
    <property type="match status" value="1"/>
</dbReference>
<accession>A0A6A5RAF1</accession>
<gene>
    <name evidence="7" type="ORF">M421DRAFT_74598</name>
</gene>
<dbReference type="PANTHER" id="PTHR23501:SF107">
    <property type="entry name" value="TRANSPORTER, PUTATIVE (AFU_ORTHOLOGUE AFUA_7G04730)-RELATED"/>
    <property type="match status" value="1"/>
</dbReference>
<dbReference type="InterPro" id="IPR011701">
    <property type="entry name" value="MFS"/>
</dbReference>
<feature type="compositionally biased region" description="Polar residues" evidence="5">
    <location>
        <begin position="32"/>
        <end position="42"/>
    </location>
</feature>
<dbReference type="OrthoDB" id="4078873at2759"/>
<feature type="transmembrane region" description="Helical" evidence="6">
    <location>
        <begin position="557"/>
        <end position="576"/>
    </location>
</feature>
<evidence type="ECO:0000256" key="4">
    <source>
        <dbReference type="ARBA" id="ARBA00023136"/>
    </source>
</evidence>
<evidence type="ECO:0000256" key="5">
    <source>
        <dbReference type="SAM" id="MobiDB-lite"/>
    </source>
</evidence>
<feature type="transmembrane region" description="Helical" evidence="6">
    <location>
        <begin position="443"/>
        <end position="462"/>
    </location>
</feature>
<reference evidence="7" key="1">
    <citation type="journal article" date="2020" name="Stud. Mycol.">
        <title>101 Dothideomycetes genomes: a test case for predicting lifestyles and emergence of pathogens.</title>
        <authorList>
            <person name="Haridas S."/>
            <person name="Albert R."/>
            <person name="Binder M."/>
            <person name="Bloem J."/>
            <person name="Labutti K."/>
            <person name="Salamov A."/>
            <person name="Andreopoulos B."/>
            <person name="Baker S."/>
            <person name="Barry K."/>
            <person name="Bills G."/>
            <person name="Bluhm B."/>
            <person name="Cannon C."/>
            <person name="Castanera R."/>
            <person name="Culley D."/>
            <person name="Daum C."/>
            <person name="Ezra D."/>
            <person name="Gonzalez J."/>
            <person name="Henrissat B."/>
            <person name="Kuo A."/>
            <person name="Liang C."/>
            <person name="Lipzen A."/>
            <person name="Lutzoni F."/>
            <person name="Magnuson J."/>
            <person name="Mondo S."/>
            <person name="Nolan M."/>
            <person name="Ohm R."/>
            <person name="Pangilinan J."/>
            <person name="Park H.-J."/>
            <person name="Ramirez L."/>
            <person name="Alfaro M."/>
            <person name="Sun H."/>
            <person name="Tritt A."/>
            <person name="Yoshinaga Y."/>
            <person name="Zwiers L.-H."/>
            <person name="Turgeon B."/>
            <person name="Goodwin S."/>
            <person name="Spatafora J."/>
            <person name="Crous P."/>
            <person name="Grigoriev I."/>
        </authorList>
    </citation>
    <scope>NUCLEOTIDE SEQUENCE</scope>
    <source>
        <strain evidence="7">CBS 183.55</strain>
    </source>
</reference>
<feature type="transmembrane region" description="Helical" evidence="6">
    <location>
        <begin position="138"/>
        <end position="157"/>
    </location>
</feature>
<dbReference type="RefSeq" id="XP_033443899.1">
    <property type="nucleotide sequence ID" value="XM_033597060.1"/>
</dbReference>
<feature type="transmembrane region" description="Helical" evidence="6">
    <location>
        <begin position="392"/>
        <end position="411"/>
    </location>
</feature>
<feature type="transmembrane region" description="Helical" evidence="6">
    <location>
        <begin position="71"/>
        <end position="92"/>
    </location>
</feature>
<feature type="transmembrane region" description="Helical" evidence="6">
    <location>
        <begin position="314"/>
        <end position="332"/>
    </location>
</feature>
<evidence type="ECO:0000313" key="7">
    <source>
        <dbReference type="EMBL" id="KAF1923646.1"/>
    </source>
</evidence>
<feature type="transmembrane region" description="Helical" evidence="6">
    <location>
        <begin position="228"/>
        <end position="253"/>
    </location>
</feature>
<feature type="transmembrane region" description="Helical" evidence="6">
    <location>
        <begin position="352"/>
        <end position="372"/>
    </location>
</feature>
<feature type="transmembrane region" description="Helical" evidence="6">
    <location>
        <begin position="169"/>
        <end position="192"/>
    </location>
</feature>
<evidence type="ECO:0000256" key="2">
    <source>
        <dbReference type="ARBA" id="ARBA00022692"/>
    </source>
</evidence>
<dbReference type="EMBL" id="ML979002">
    <property type="protein sequence ID" value="KAF1923646.1"/>
    <property type="molecule type" value="Genomic_DNA"/>
</dbReference>
<dbReference type="GO" id="GO:0005886">
    <property type="term" value="C:plasma membrane"/>
    <property type="evidence" value="ECO:0007669"/>
    <property type="project" value="TreeGrafter"/>
</dbReference>
<evidence type="ECO:0000256" key="1">
    <source>
        <dbReference type="ARBA" id="ARBA00004141"/>
    </source>
</evidence>